<dbReference type="RefSeq" id="WP_128219598.1">
    <property type="nucleotide sequence ID" value="NZ_CP034929.1"/>
</dbReference>
<accession>A0ABW1QUZ8</accession>
<reference evidence="2" key="1">
    <citation type="journal article" date="2019" name="Int. J. Syst. Evol. Microbiol.">
        <title>The Global Catalogue of Microorganisms (GCM) 10K type strain sequencing project: providing services to taxonomists for standard genome sequencing and annotation.</title>
        <authorList>
            <consortium name="The Broad Institute Genomics Platform"/>
            <consortium name="The Broad Institute Genome Sequencing Center for Infectious Disease"/>
            <person name="Wu L."/>
            <person name="Ma J."/>
        </authorList>
    </citation>
    <scope>NUCLEOTIDE SEQUENCE [LARGE SCALE GENOMIC DNA]</scope>
    <source>
        <strain evidence="2">DFY28</strain>
    </source>
</reference>
<keyword evidence="2" id="KW-1185">Reference proteome</keyword>
<organism evidence="1 2">
    <name type="scientific">Nocardioides yefusunii</name>
    <dbReference type="NCBI Taxonomy" id="2500546"/>
    <lineage>
        <taxon>Bacteria</taxon>
        <taxon>Bacillati</taxon>
        <taxon>Actinomycetota</taxon>
        <taxon>Actinomycetes</taxon>
        <taxon>Propionibacteriales</taxon>
        <taxon>Nocardioidaceae</taxon>
        <taxon>Nocardioides</taxon>
    </lineage>
</organism>
<name>A0ABW1QUZ8_9ACTN</name>
<dbReference type="Pfam" id="PF12900">
    <property type="entry name" value="Pyridox_ox_2"/>
    <property type="match status" value="1"/>
</dbReference>
<comment type="caution">
    <text evidence="1">The sequence shown here is derived from an EMBL/GenBank/DDBJ whole genome shotgun (WGS) entry which is preliminary data.</text>
</comment>
<evidence type="ECO:0000313" key="2">
    <source>
        <dbReference type="Proteomes" id="UP001596098"/>
    </source>
</evidence>
<evidence type="ECO:0000313" key="1">
    <source>
        <dbReference type="EMBL" id="MFC6152757.1"/>
    </source>
</evidence>
<dbReference type="EMBL" id="JBHSQI010000002">
    <property type="protein sequence ID" value="MFC6152757.1"/>
    <property type="molecule type" value="Genomic_DNA"/>
</dbReference>
<dbReference type="SUPFAM" id="SSF50475">
    <property type="entry name" value="FMN-binding split barrel"/>
    <property type="match status" value="1"/>
</dbReference>
<dbReference type="InterPro" id="IPR012349">
    <property type="entry name" value="Split_barrel_FMN-bd"/>
</dbReference>
<dbReference type="Gene3D" id="2.30.110.10">
    <property type="entry name" value="Electron Transport, Fmn-binding Protein, Chain A"/>
    <property type="match status" value="1"/>
</dbReference>
<sequence>MFGLDPTMVLGARGARHPHTGAPLGDLSREDCLELLRQHEVARVAFSVVTERGASARIVPVNYVVRSDTEHGVDVVEFRTTSASEMAVNAPGTEIALEIDHVDPATRSGWSVVVAGECRRDLDRFGETTRLGDKAARPWADGRRPMVLTLPTRRVTGKVVGMGDWDSLHL</sequence>
<dbReference type="Proteomes" id="UP001596098">
    <property type="component" value="Unassembled WGS sequence"/>
</dbReference>
<proteinExistence type="predicted"/>
<dbReference type="InterPro" id="IPR024747">
    <property type="entry name" value="Pyridox_Oxase-rel"/>
</dbReference>
<protein>
    <submittedName>
        <fullName evidence="1">Pyridoxamine 5'-phosphate oxidase family protein</fullName>
    </submittedName>
</protein>
<gene>
    <name evidence="1" type="ORF">ACFPWU_03640</name>
</gene>